<evidence type="ECO:0000256" key="3">
    <source>
        <dbReference type="ARBA" id="ARBA00022692"/>
    </source>
</evidence>
<reference evidence="8" key="1">
    <citation type="journal article" date="2021" name="PeerJ">
        <title>Extensive microbial diversity within the chicken gut microbiome revealed by metagenomics and culture.</title>
        <authorList>
            <person name="Gilroy R."/>
            <person name="Ravi A."/>
            <person name="Getino M."/>
            <person name="Pursley I."/>
            <person name="Horton D.L."/>
            <person name="Alikhan N.F."/>
            <person name="Baker D."/>
            <person name="Gharbi K."/>
            <person name="Hall N."/>
            <person name="Watson M."/>
            <person name="Adriaenssens E.M."/>
            <person name="Foster-Nyarko E."/>
            <person name="Jarju S."/>
            <person name="Secka A."/>
            <person name="Antonio M."/>
            <person name="Oren A."/>
            <person name="Chaudhuri R.R."/>
            <person name="La Ragione R."/>
            <person name="Hildebrand F."/>
            <person name="Pallen M.J."/>
        </authorList>
    </citation>
    <scope>NUCLEOTIDE SEQUENCE</scope>
    <source>
        <strain evidence="8">ChiGjej1B1-13045</strain>
    </source>
</reference>
<dbReference type="EMBL" id="DXCD01000131">
    <property type="protein sequence ID" value="HIZ13283.1"/>
    <property type="molecule type" value="Genomic_DNA"/>
</dbReference>
<evidence type="ECO:0000256" key="2">
    <source>
        <dbReference type="ARBA" id="ARBA00022475"/>
    </source>
</evidence>
<feature type="transmembrane region" description="Helical" evidence="6">
    <location>
        <begin position="617"/>
        <end position="636"/>
    </location>
</feature>
<keyword evidence="3 6" id="KW-0812">Transmembrane</keyword>
<feature type="transmembrane region" description="Helical" evidence="6">
    <location>
        <begin position="202"/>
        <end position="223"/>
    </location>
</feature>
<proteinExistence type="predicted"/>
<dbReference type="InterPro" id="IPR003838">
    <property type="entry name" value="ABC3_permease_C"/>
</dbReference>
<dbReference type="PANTHER" id="PTHR46795">
    <property type="entry name" value="ABC TRANSPORTER PERMEASE-RELATED-RELATED"/>
    <property type="match status" value="1"/>
</dbReference>
<feature type="transmembrane region" description="Helical" evidence="6">
    <location>
        <begin position="289"/>
        <end position="310"/>
    </location>
</feature>
<feature type="transmembrane region" description="Helical" evidence="6">
    <location>
        <begin position="57"/>
        <end position="80"/>
    </location>
</feature>
<evidence type="ECO:0000256" key="6">
    <source>
        <dbReference type="SAM" id="Phobius"/>
    </source>
</evidence>
<dbReference type="Pfam" id="PF02687">
    <property type="entry name" value="FtsX"/>
    <property type="match status" value="1"/>
</dbReference>
<dbReference type="Proteomes" id="UP000824017">
    <property type="component" value="Unassembled WGS sequence"/>
</dbReference>
<protein>
    <submittedName>
        <fullName evidence="8">ABC transporter permease</fullName>
    </submittedName>
</protein>
<dbReference type="GO" id="GO:0005886">
    <property type="term" value="C:plasma membrane"/>
    <property type="evidence" value="ECO:0007669"/>
    <property type="project" value="UniProtKB-SubCell"/>
</dbReference>
<dbReference type="InterPro" id="IPR052536">
    <property type="entry name" value="ABC-4_Integral_Memb_Prot"/>
</dbReference>
<dbReference type="PANTHER" id="PTHR46795:SF3">
    <property type="entry name" value="ABC TRANSPORTER PERMEASE"/>
    <property type="match status" value="1"/>
</dbReference>
<accession>A0A9D2DAB3</accession>
<evidence type="ECO:0000259" key="7">
    <source>
        <dbReference type="Pfam" id="PF02687"/>
    </source>
</evidence>
<feature type="transmembrane region" description="Helical" evidence="6">
    <location>
        <begin position="18"/>
        <end position="37"/>
    </location>
</feature>
<evidence type="ECO:0000313" key="9">
    <source>
        <dbReference type="Proteomes" id="UP000824017"/>
    </source>
</evidence>
<feature type="transmembrane region" description="Helical" evidence="6">
    <location>
        <begin position="104"/>
        <end position="131"/>
    </location>
</feature>
<comment type="caution">
    <text evidence="8">The sequence shown here is derived from an EMBL/GenBank/DDBJ whole genome shotgun (WGS) entry which is preliminary data.</text>
</comment>
<comment type="subcellular location">
    <subcellularLocation>
        <location evidence="1">Cell membrane</location>
        <topology evidence="1">Multi-pass membrane protein</topology>
    </subcellularLocation>
</comment>
<name>A0A9D2DAB3_9FIRM</name>
<sequence length="695" mass="77241">MFSNLIIRNSRRSRRENGLFFSSLIISIVAFYIILSLSRQDVMIFLAEMESDAVNQLLMMIPVFYGMTLGILFFLIYFACKYQLERRRKEFGIYLMMGMRRSRLFVMLLAEDLLSSILALVIGLPVAVLLSELISLVTAKLVGMGIIGHRFTFSLPAVGFTIAGVLVIKLASFLILSSKISRQEIGDLLVYSSGKEKKQKPALFYGICAVSGSMMLAAAYTMAIKGITWQAAGRLLLTMLLGLAGTILLFYGMRAVIALLVKAGKANRQLHVFTFRQIQENVIHQSTPMAISSLLILAALCCLGAGLGIAGTRQQGEHVLDYTFYNYSADNSRELLPDLQTVLKENGLENQFSELFEMRIGQVPFTEDSDPVFQMDSVMESLRGFAQSEERDILLNNLSMEDNPELICLSDYNRLLEAAGKPALTLEENEAAVYQDSDSASASGMAALLNKILSDDPEVMLDGNAVNLTAEVQSVDLVTDRSITLLFALILPDEQFFRYTNGNYEVYINGIMSQEAVSGGSLMNAISDLNARLDAAGLQNMGIEYESYLQNMGRQLFYMVAASYITIYLAIIFLVAANTIMGVQFLMNQQKTGRRYQTLVRLGAAYQDLCVSARRQISWFMGLPVFVAAVSSFFGVKSLYAGLLSPLGQRTQGEMLMISAAMIFVLCAVEYIYMTVIKRSSDRYLLTLMQPQREE</sequence>
<evidence type="ECO:0000256" key="1">
    <source>
        <dbReference type="ARBA" id="ARBA00004651"/>
    </source>
</evidence>
<gene>
    <name evidence="8" type="ORF">H9817_05100</name>
</gene>
<evidence type="ECO:0000313" key="8">
    <source>
        <dbReference type="EMBL" id="HIZ13283.1"/>
    </source>
</evidence>
<keyword evidence="5 6" id="KW-0472">Membrane</keyword>
<keyword evidence="4 6" id="KW-1133">Transmembrane helix</keyword>
<evidence type="ECO:0000256" key="4">
    <source>
        <dbReference type="ARBA" id="ARBA00022989"/>
    </source>
</evidence>
<feature type="transmembrane region" description="Helical" evidence="6">
    <location>
        <begin position="151"/>
        <end position="176"/>
    </location>
</feature>
<feature type="transmembrane region" description="Helical" evidence="6">
    <location>
        <begin position="235"/>
        <end position="261"/>
    </location>
</feature>
<keyword evidence="2" id="KW-1003">Cell membrane</keyword>
<evidence type="ECO:0000256" key="5">
    <source>
        <dbReference type="ARBA" id="ARBA00023136"/>
    </source>
</evidence>
<organism evidence="8 9">
    <name type="scientific">Candidatus Mediterraneibacter stercorigallinarum</name>
    <dbReference type="NCBI Taxonomy" id="2838686"/>
    <lineage>
        <taxon>Bacteria</taxon>
        <taxon>Bacillati</taxon>
        <taxon>Bacillota</taxon>
        <taxon>Clostridia</taxon>
        <taxon>Lachnospirales</taxon>
        <taxon>Lachnospiraceae</taxon>
        <taxon>Mediterraneibacter</taxon>
    </lineage>
</organism>
<feature type="domain" description="ABC3 transporter permease C-terminal" evidence="7">
    <location>
        <begin position="63"/>
        <end position="185"/>
    </location>
</feature>
<feature type="transmembrane region" description="Helical" evidence="6">
    <location>
        <begin position="556"/>
        <end position="586"/>
    </location>
</feature>
<dbReference type="AlphaFoldDB" id="A0A9D2DAB3"/>
<feature type="transmembrane region" description="Helical" evidence="6">
    <location>
        <begin position="656"/>
        <end position="676"/>
    </location>
</feature>
<reference evidence="8" key="2">
    <citation type="submission" date="2021-04" db="EMBL/GenBank/DDBJ databases">
        <authorList>
            <person name="Gilroy R."/>
        </authorList>
    </citation>
    <scope>NUCLEOTIDE SEQUENCE</scope>
    <source>
        <strain evidence="8">ChiGjej1B1-13045</strain>
    </source>
</reference>